<comment type="caution">
    <text evidence="3">The sequence shown here is derived from an EMBL/GenBank/DDBJ whole genome shotgun (WGS) entry which is preliminary data.</text>
</comment>
<organism evidence="3 4">
    <name type="scientific">Eumeta variegata</name>
    <name type="common">Bagworm moth</name>
    <name type="synonym">Eumeta japonica</name>
    <dbReference type="NCBI Taxonomy" id="151549"/>
    <lineage>
        <taxon>Eukaryota</taxon>
        <taxon>Metazoa</taxon>
        <taxon>Ecdysozoa</taxon>
        <taxon>Arthropoda</taxon>
        <taxon>Hexapoda</taxon>
        <taxon>Insecta</taxon>
        <taxon>Pterygota</taxon>
        <taxon>Neoptera</taxon>
        <taxon>Endopterygota</taxon>
        <taxon>Lepidoptera</taxon>
        <taxon>Glossata</taxon>
        <taxon>Ditrysia</taxon>
        <taxon>Tineoidea</taxon>
        <taxon>Psychidae</taxon>
        <taxon>Oiketicinae</taxon>
        <taxon>Eumeta</taxon>
    </lineage>
</organism>
<accession>A0A4C1ZCA3</accession>
<keyword evidence="2" id="KW-1133">Transmembrane helix</keyword>
<feature type="transmembrane region" description="Helical" evidence="2">
    <location>
        <begin position="139"/>
        <end position="159"/>
    </location>
</feature>
<sequence>MSIKQFGFFIVQERMLASRAGGPSESRRPPPHEGSSQRSHQCVVDLLGGNRISNGKNRNNGRREGRWRRWATETLWTLDSLKRNSCYITFVLNFDLDHALDPNPYPTLDFDLDHALDPNPYPTLDFDAGPVPNFGRSRLLIYLPGWLSIMIPIPLTFAISRQQMLVSKLNMYV</sequence>
<dbReference type="EMBL" id="BGZK01001793">
    <property type="protein sequence ID" value="GBP86411.1"/>
    <property type="molecule type" value="Genomic_DNA"/>
</dbReference>
<evidence type="ECO:0000313" key="3">
    <source>
        <dbReference type="EMBL" id="GBP86411.1"/>
    </source>
</evidence>
<gene>
    <name evidence="3" type="ORF">EVAR_62844_1</name>
</gene>
<proteinExistence type="predicted"/>
<keyword evidence="2" id="KW-0472">Membrane</keyword>
<evidence type="ECO:0000256" key="2">
    <source>
        <dbReference type="SAM" id="Phobius"/>
    </source>
</evidence>
<keyword evidence="4" id="KW-1185">Reference proteome</keyword>
<reference evidence="3 4" key="1">
    <citation type="journal article" date="2019" name="Commun. Biol.">
        <title>The bagworm genome reveals a unique fibroin gene that provides high tensile strength.</title>
        <authorList>
            <person name="Kono N."/>
            <person name="Nakamura H."/>
            <person name="Ohtoshi R."/>
            <person name="Tomita M."/>
            <person name="Numata K."/>
            <person name="Arakawa K."/>
        </authorList>
    </citation>
    <scope>NUCLEOTIDE SEQUENCE [LARGE SCALE GENOMIC DNA]</scope>
</reference>
<keyword evidence="2" id="KW-0812">Transmembrane</keyword>
<evidence type="ECO:0000313" key="4">
    <source>
        <dbReference type="Proteomes" id="UP000299102"/>
    </source>
</evidence>
<feature type="region of interest" description="Disordered" evidence="1">
    <location>
        <begin position="18"/>
        <end position="40"/>
    </location>
</feature>
<name>A0A4C1ZCA3_EUMVA</name>
<dbReference type="Proteomes" id="UP000299102">
    <property type="component" value="Unassembled WGS sequence"/>
</dbReference>
<dbReference type="AlphaFoldDB" id="A0A4C1ZCA3"/>
<protein>
    <submittedName>
        <fullName evidence="3">Uncharacterized protein</fullName>
    </submittedName>
</protein>
<evidence type="ECO:0000256" key="1">
    <source>
        <dbReference type="SAM" id="MobiDB-lite"/>
    </source>
</evidence>